<dbReference type="KEGG" id="caua:113084449"/>
<evidence type="ECO:0000256" key="1">
    <source>
        <dbReference type="SAM" id="SignalP"/>
    </source>
</evidence>
<dbReference type="GeneID" id="113084449"/>
<accession>A0A6P6NPW1</accession>
<feature type="domain" description="VWA7 N-terminal" evidence="2">
    <location>
        <begin position="59"/>
        <end position="269"/>
    </location>
</feature>
<evidence type="ECO:0000259" key="2">
    <source>
        <dbReference type="Pfam" id="PF25107"/>
    </source>
</evidence>
<keyword evidence="3" id="KW-1185">Reference proteome</keyword>
<dbReference type="PANTHER" id="PTHR14905">
    <property type="entry name" value="NG37"/>
    <property type="match status" value="1"/>
</dbReference>
<dbReference type="RefSeq" id="XP_026110623.1">
    <property type="nucleotide sequence ID" value="XM_026254838.1"/>
</dbReference>
<evidence type="ECO:0000313" key="3">
    <source>
        <dbReference type="Proteomes" id="UP000515129"/>
    </source>
</evidence>
<dbReference type="AlphaFoldDB" id="A0A6P6NPW1"/>
<dbReference type="PANTHER" id="PTHR14905:SF18">
    <property type="entry name" value="VON WILLEBRAND FACTOR A DOMAIN-CONTAINING 10, TANDEM DUPLICATE 1-RELATED"/>
    <property type="match status" value="1"/>
</dbReference>
<proteinExistence type="predicted"/>
<gene>
    <name evidence="4" type="primary">LOC113084449</name>
</gene>
<organism evidence="3 4">
    <name type="scientific">Carassius auratus</name>
    <name type="common">Goldfish</name>
    <dbReference type="NCBI Taxonomy" id="7957"/>
    <lineage>
        <taxon>Eukaryota</taxon>
        <taxon>Metazoa</taxon>
        <taxon>Chordata</taxon>
        <taxon>Craniata</taxon>
        <taxon>Vertebrata</taxon>
        <taxon>Euteleostomi</taxon>
        <taxon>Actinopterygii</taxon>
        <taxon>Neopterygii</taxon>
        <taxon>Teleostei</taxon>
        <taxon>Ostariophysi</taxon>
        <taxon>Cypriniformes</taxon>
        <taxon>Cyprinidae</taxon>
        <taxon>Cyprininae</taxon>
        <taxon>Carassius</taxon>
    </lineage>
</organism>
<name>A0A6P6NPW1_CARAU</name>
<protein>
    <submittedName>
        <fullName evidence="4">von Willebrand factor A domain-containing protein 7-like</fullName>
    </submittedName>
</protein>
<dbReference type="Pfam" id="PF25107">
    <property type="entry name" value="VWA7_N"/>
    <property type="match status" value="1"/>
</dbReference>
<reference evidence="4" key="1">
    <citation type="submission" date="2025-08" db="UniProtKB">
        <authorList>
            <consortium name="RefSeq"/>
        </authorList>
    </citation>
    <scope>IDENTIFICATION</scope>
    <source>
        <strain evidence="4">Wakin</strain>
        <tissue evidence="4">Muscle</tissue>
    </source>
</reference>
<sequence length="313" mass="35485">MRSLFVLLSFLIGVQGFYILRKHNSKNHQEITRIAILRATKQVCKSMDSQFQEPNPLDVESLASACQKKEHESHFQRGIRVICYYNVMTDLTHSDSPQHHFDNEMFKEGKELITEGINTTIDQMNRNLFDDARKTLGEIMHTLQDFYSHSNWIELGNTEPCTALINQDENIPNPADENTETCEDKPQGIDLKVKEDILRQKILTSGYTRKSNPKGKCSHGGFRDFSSGINKDFSASCHGPLHNKAADVAIAASVQLLEKIWKNIDGPRFLRLVGLDEVRPAGGWQDLLFSLFTSRYPDASESPNEVVEAELTD</sequence>
<dbReference type="InterPro" id="IPR052577">
    <property type="entry name" value="VWA7"/>
</dbReference>
<evidence type="ECO:0000313" key="4">
    <source>
        <dbReference type="RefSeq" id="XP_026110623.1"/>
    </source>
</evidence>
<feature type="signal peptide" evidence="1">
    <location>
        <begin position="1"/>
        <end position="16"/>
    </location>
</feature>
<dbReference type="Proteomes" id="UP000515129">
    <property type="component" value="Unplaced"/>
</dbReference>
<dbReference type="OrthoDB" id="301415at2759"/>
<dbReference type="InterPro" id="IPR056862">
    <property type="entry name" value="VWA7_N"/>
</dbReference>
<keyword evidence="1" id="KW-0732">Signal</keyword>
<feature type="chain" id="PRO_5028335101" evidence="1">
    <location>
        <begin position="17"/>
        <end position="313"/>
    </location>
</feature>